<name>A0A3E1NSC4_9BACT</name>
<dbReference type="OrthoDB" id="9808343at2"/>
<protein>
    <submittedName>
        <fullName evidence="1">Uncharacterized protein</fullName>
    </submittedName>
</protein>
<evidence type="ECO:0000313" key="1">
    <source>
        <dbReference type="EMBL" id="RFM30817.1"/>
    </source>
</evidence>
<comment type="caution">
    <text evidence="1">The sequence shown here is derived from an EMBL/GenBank/DDBJ whole genome shotgun (WGS) entry which is preliminary data.</text>
</comment>
<reference evidence="1 2" key="1">
    <citation type="submission" date="2018-08" db="EMBL/GenBank/DDBJ databases">
        <title>Chitinophaga sp. K20C18050901, a novel bacterium isolated from forest soil.</title>
        <authorList>
            <person name="Wang C."/>
        </authorList>
    </citation>
    <scope>NUCLEOTIDE SEQUENCE [LARGE SCALE GENOMIC DNA]</scope>
    <source>
        <strain evidence="1 2">K20C18050901</strain>
    </source>
</reference>
<dbReference type="Proteomes" id="UP000261174">
    <property type="component" value="Unassembled WGS sequence"/>
</dbReference>
<sequence>MFVIINIKQAGRKHAILEKQQIELDDIGPNPTVKDLITAVVKQQVNAYNTKKPGANALPYLSSEQMEGQAANGKIGFGSIYNEEKADLTRAQETALQAFEDGMYAIFANEEELKQLSDHFELNPDTVITFIRLTFLSGSIW</sequence>
<keyword evidence="2" id="KW-1185">Reference proteome</keyword>
<gene>
    <name evidence="1" type="ORF">DXN04_32415</name>
</gene>
<proteinExistence type="predicted"/>
<dbReference type="AlphaFoldDB" id="A0A3E1NSC4"/>
<organism evidence="1 2">
    <name type="scientific">Chitinophaga silvisoli</name>
    <dbReference type="NCBI Taxonomy" id="2291814"/>
    <lineage>
        <taxon>Bacteria</taxon>
        <taxon>Pseudomonadati</taxon>
        <taxon>Bacteroidota</taxon>
        <taxon>Chitinophagia</taxon>
        <taxon>Chitinophagales</taxon>
        <taxon>Chitinophagaceae</taxon>
        <taxon>Chitinophaga</taxon>
    </lineage>
</organism>
<accession>A0A3E1NSC4</accession>
<evidence type="ECO:0000313" key="2">
    <source>
        <dbReference type="Proteomes" id="UP000261174"/>
    </source>
</evidence>
<dbReference type="EMBL" id="QTJV01000019">
    <property type="protein sequence ID" value="RFM30817.1"/>
    <property type="molecule type" value="Genomic_DNA"/>
</dbReference>
<dbReference type="RefSeq" id="WP_116857576.1">
    <property type="nucleotide sequence ID" value="NZ_QTJV01000019.1"/>
</dbReference>